<dbReference type="SUPFAM" id="SSF56112">
    <property type="entry name" value="Protein kinase-like (PK-like)"/>
    <property type="match status" value="1"/>
</dbReference>
<evidence type="ECO:0000313" key="3">
    <source>
        <dbReference type="Proteomes" id="UP001597493"/>
    </source>
</evidence>
<feature type="domain" description="Protein kinase" evidence="1">
    <location>
        <begin position="35"/>
        <end position="294"/>
    </location>
</feature>
<proteinExistence type="predicted"/>
<dbReference type="PANTHER" id="PTHR24347">
    <property type="entry name" value="SERINE/THREONINE-PROTEIN KINASE"/>
    <property type="match status" value="1"/>
</dbReference>
<dbReference type="EMBL" id="JBHUMY010000023">
    <property type="protein sequence ID" value="MFD2662109.1"/>
    <property type="molecule type" value="Genomic_DNA"/>
</dbReference>
<reference evidence="3" key="1">
    <citation type="journal article" date="2019" name="Int. J. Syst. Evol. Microbiol.">
        <title>The Global Catalogue of Microorganisms (GCM) 10K type strain sequencing project: providing services to taxonomists for standard genome sequencing and annotation.</title>
        <authorList>
            <consortium name="The Broad Institute Genomics Platform"/>
            <consortium name="The Broad Institute Genome Sequencing Center for Infectious Disease"/>
            <person name="Wu L."/>
            <person name="Ma J."/>
        </authorList>
    </citation>
    <scope>NUCLEOTIDE SEQUENCE [LARGE SCALE GENOMIC DNA]</scope>
    <source>
        <strain evidence="3">TISTR 1827</strain>
    </source>
</reference>
<sequence length="294" mass="33982">MAAYERKTWKNEIGRMIGEWRDYPLREGSLWAGEYRIESFIGMGSYGQAYAVREERSGRRLLLKRNRPSKKELGIRLLRRENEILKALDHPQIPRWHRYVTRMRRGEEGLLMELLEGPSVERAIGEDGLVFTETDSLKLVRELMRPLSYLHEAGYVHRDVRIPNVVMHGERVVLIDYGLACRIGEQLPDDLAKMLGDHAGAAPSRDGSWNEVRRRMRHPYPASDLYGTGHFMLFLLYSGYRAEEGQEERGWEEELELSPGCRGVIRRLLADKPEDGLSSAAEYAKELDKLLART</sequence>
<name>A0ABW5R039_9BACL</name>
<dbReference type="InterPro" id="IPR000719">
    <property type="entry name" value="Prot_kinase_dom"/>
</dbReference>
<dbReference type="PROSITE" id="PS50011">
    <property type="entry name" value="PROTEIN_KINASE_DOM"/>
    <property type="match status" value="1"/>
</dbReference>
<keyword evidence="2" id="KW-0418">Kinase</keyword>
<dbReference type="GO" id="GO:0016301">
    <property type="term" value="F:kinase activity"/>
    <property type="evidence" value="ECO:0007669"/>
    <property type="project" value="UniProtKB-KW"/>
</dbReference>
<keyword evidence="3" id="KW-1185">Reference proteome</keyword>
<gene>
    <name evidence="2" type="ORF">ACFSW5_17775</name>
</gene>
<dbReference type="RefSeq" id="WP_379275901.1">
    <property type="nucleotide sequence ID" value="NZ_JBHUGT010000023.1"/>
</dbReference>
<dbReference type="Gene3D" id="1.10.510.10">
    <property type="entry name" value="Transferase(Phosphotransferase) domain 1"/>
    <property type="match status" value="1"/>
</dbReference>
<dbReference type="InterPro" id="IPR011009">
    <property type="entry name" value="Kinase-like_dom_sf"/>
</dbReference>
<dbReference type="InterPro" id="IPR020635">
    <property type="entry name" value="Tyr_kinase_cat_dom"/>
</dbReference>
<dbReference type="Gene3D" id="3.30.200.20">
    <property type="entry name" value="Phosphorylase Kinase, domain 1"/>
    <property type="match status" value="1"/>
</dbReference>
<organism evidence="2 3">
    <name type="scientific">Paenibacillus thailandensis</name>
    <dbReference type="NCBI Taxonomy" id="393250"/>
    <lineage>
        <taxon>Bacteria</taxon>
        <taxon>Bacillati</taxon>
        <taxon>Bacillota</taxon>
        <taxon>Bacilli</taxon>
        <taxon>Bacillales</taxon>
        <taxon>Paenibacillaceae</taxon>
        <taxon>Paenibacillus</taxon>
    </lineage>
</organism>
<dbReference type="Pfam" id="PF00069">
    <property type="entry name" value="Pkinase"/>
    <property type="match status" value="1"/>
</dbReference>
<dbReference type="Proteomes" id="UP001597493">
    <property type="component" value="Unassembled WGS sequence"/>
</dbReference>
<accession>A0ABW5R039</accession>
<protein>
    <submittedName>
        <fullName evidence="2">Protein kinase</fullName>
    </submittedName>
</protein>
<comment type="caution">
    <text evidence="2">The sequence shown here is derived from an EMBL/GenBank/DDBJ whole genome shotgun (WGS) entry which is preliminary data.</text>
</comment>
<evidence type="ECO:0000259" key="1">
    <source>
        <dbReference type="PROSITE" id="PS50011"/>
    </source>
</evidence>
<evidence type="ECO:0000313" key="2">
    <source>
        <dbReference type="EMBL" id="MFD2662109.1"/>
    </source>
</evidence>
<keyword evidence="2" id="KW-0808">Transferase</keyword>
<dbReference type="SMART" id="SM00219">
    <property type="entry name" value="TyrKc"/>
    <property type="match status" value="1"/>
</dbReference>